<sequence length="32" mass="3583">LLEDWNSSDLSSKELKDSGSKLSLFINLSWIG</sequence>
<name>A0A484LIN8_9ASTE</name>
<feature type="non-terminal residue" evidence="1">
    <location>
        <position position="1"/>
    </location>
</feature>
<dbReference type="Proteomes" id="UP000595140">
    <property type="component" value="Unassembled WGS sequence"/>
</dbReference>
<protein>
    <submittedName>
        <fullName evidence="1">Uncharacterized protein</fullName>
    </submittedName>
</protein>
<proteinExistence type="predicted"/>
<organism evidence="1 2">
    <name type="scientific">Cuscuta campestris</name>
    <dbReference type="NCBI Taxonomy" id="132261"/>
    <lineage>
        <taxon>Eukaryota</taxon>
        <taxon>Viridiplantae</taxon>
        <taxon>Streptophyta</taxon>
        <taxon>Embryophyta</taxon>
        <taxon>Tracheophyta</taxon>
        <taxon>Spermatophyta</taxon>
        <taxon>Magnoliopsida</taxon>
        <taxon>eudicotyledons</taxon>
        <taxon>Gunneridae</taxon>
        <taxon>Pentapetalae</taxon>
        <taxon>asterids</taxon>
        <taxon>lamiids</taxon>
        <taxon>Solanales</taxon>
        <taxon>Convolvulaceae</taxon>
        <taxon>Cuscuteae</taxon>
        <taxon>Cuscuta</taxon>
        <taxon>Cuscuta subgen. Grammica</taxon>
        <taxon>Cuscuta sect. Cleistogrammica</taxon>
    </lineage>
</organism>
<reference evidence="1 2" key="1">
    <citation type="submission" date="2018-04" db="EMBL/GenBank/DDBJ databases">
        <authorList>
            <person name="Vogel A."/>
        </authorList>
    </citation>
    <scope>NUCLEOTIDE SEQUENCE [LARGE SCALE GENOMIC DNA]</scope>
</reference>
<dbReference type="EMBL" id="OOIL02001455">
    <property type="protein sequence ID" value="VFQ75946.1"/>
    <property type="molecule type" value="Genomic_DNA"/>
</dbReference>
<dbReference type="AlphaFoldDB" id="A0A484LIN8"/>
<evidence type="ECO:0000313" key="1">
    <source>
        <dbReference type="EMBL" id="VFQ75946.1"/>
    </source>
</evidence>
<gene>
    <name evidence="1" type="ORF">CCAM_LOCUS17722</name>
</gene>
<evidence type="ECO:0000313" key="2">
    <source>
        <dbReference type="Proteomes" id="UP000595140"/>
    </source>
</evidence>
<accession>A0A484LIN8</accession>
<keyword evidence="2" id="KW-1185">Reference proteome</keyword>